<reference evidence="1" key="1">
    <citation type="journal article" date="2014" name="Front. Microbiol.">
        <title>High frequency of phylogenetically diverse reductive dehalogenase-homologous genes in deep subseafloor sedimentary metagenomes.</title>
        <authorList>
            <person name="Kawai M."/>
            <person name="Futagami T."/>
            <person name="Toyoda A."/>
            <person name="Takaki Y."/>
            <person name="Nishi S."/>
            <person name="Hori S."/>
            <person name="Arai W."/>
            <person name="Tsubouchi T."/>
            <person name="Morono Y."/>
            <person name="Uchiyama I."/>
            <person name="Ito T."/>
            <person name="Fujiyama A."/>
            <person name="Inagaki F."/>
            <person name="Takami H."/>
        </authorList>
    </citation>
    <scope>NUCLEOTIDE SEQUENCE</scope>
    <source>
        <strain evidence="1">Expedition CK06-06</strain>
    </source>
</reference>
<protein>
    <submittedName>
        <fullName evidence="1">Uncharacterized protein</fullName>
    </submittedName>
</protein>
<gene>
    <name evidence="1" type="ORF">S03H2_24351</name>
</gene>
<dbReference type="AlphaFoldDB" id="X1FYJ6"/>
<feature type="non-terminal residue" evidence="1">
    <location>
        <position position="1"/>
    </location>
</feature>
<proteinExistence type="predicted"/>
<dbReference type="EMBL" id="BARU01013504">
    <property type="protein sequence ID" value="GAH37610.1"/>
    <property type="molecule type" value="Genomic_DNA"/>
</dbReference>
<name>X1FYJ6_9ZZZZ</name>
<sequence>KLVKEGIQQSDLNIVALGIALEILTNPQMDFSSINIEEAILVTEKTVKLIY</sequence>
<accession>X1FYJ6</accession>
<comment type="caution">
    <text evidence="1">The sequence shown here is derived from an EMBL/GenBank/DDBJ whole genome shotgun (WGS) entry which is preliminary data.</text>
</comment>
<organism evidence="1">
    <name type="scientific">marine sediment metagenome</name>
    <dbReference type="NCBI Taxonomy" id="412755"/>
    <lineage>
        <taxon>unclassified sequences</taxon>
        <taxon>metagenomes</taxon>
        <taxon>ecological metagenomes</taxon>
    </lineage>
</organism>
<evidence type="ECO:0000313" key="1">
    <source>
        <dbReference type="EMBL" id="GAH37610.1"/>
    </source>
</evidence>